<evidence type="ECO:0000256" key="4">
    <source>
        <dbReference type="SAM" id="MobiDB-lite"/>
    </source>
</evidence>
<dbReference type="InterPro" id="IPR017847">
    <property type="entry name" value="T6SS_RhsGE_Vgr_subset"/>
</dbReference>
<dbReference type="NCBIfam" id="TIGR01646">
    <property type="entry name" value="vgr_GE"/>
    <property type="match status" value="2"/>
</dbReference>
<dbReference type="Gene3D" id="2.40.50.230">
    <property type="entry name" value="Gp5 N-terminal domain"/>
    <property type="match status" value="1"/>
</dbReference>
<dbReference type="InterPro" id="IPR037026">
    <property type="entry name" value="Vgr_OB-fold_dom_sf"/>
</dbReference>
<dbReference type="InterPro" id="IPR050708">
    <property type="entry name" value="T6SS_VgrG/RHS"/>
</dbReference>
<dbReference type="AlphaFoldDB" id="A0A370FRJ4"/>
<evidence type="ECO:0000259" key="6">
    <source>
        <dbReference type="Pfam" id="PF22178"/>
    </source>
</evidence>
<keyword evidence="8" id="KW-1185">Reference proteome</keyword>
<dbReference type="GO" id="GO:0005576">
    <property type="term" value="C:extracellular region"/>
    <property type="evidence" value="ECO:0007669"/>
    <property type="project" value="UniProtKB-SubCell"/>
</dbReference>
<accession>A0A370FRJ4</accession>
<organism evidence="7 8">
    <name type="scientific">Pseudacidovorax intermedius</name>
    <dbReference type="NCBI Taxonomy" id="433924"/>
    <lineage>
        <taxon>Bacteria</taxon>
        <taxon>Pseudomonadati</taxon>
        <taxon>Pseudomonadota</taxon>
        <taxon>Betaproteobacteria</taxon>
        <taxon>Burkholderiales</taxon>
        <taxon>Comamonadaceae</taxon>
        <taxon>Pseudacidovorax</taxon>
    </lineage>
</organism>
<feature type="compositionally biased region" description="Polar residues" evidence="4">
    <location>
        <begin position="508"/>
        <end position="519"/>
    </location>
</feature>
<feature type="region of interest" description="Disordered" evidence="4">
    <location>
        <begin position="503"/>
        <end position="526"/>
    </location>
</feature>
<gene>
    <name evidence="7" type="ORF">DFR41_1011247</name>
</gene>
<sequence length="963" mass="102838">MATQEFRIESDSPVNGELMFWGLVGHEGLSRPAAYELSVLSKANDLDARDVLGHAFDVVVEFLDPGGNTHERHCQGHAVRFARLGAVGRYFEYRITLRSWFWLLTKRINARIHQDRSVLEVMDATFEDSAIKRFKKTKPSGVVGEHKPRTYCVQFEESDYDFISRLLEDEGIYYWFDAHDAPGTMLLADGAGTAHDKLPVVHELPMATGGGEERFDEILRWCDAQSLGSGRYASRDSDFKKIRTVLKSDADASGEHELSDLEVFEFPGGYFENGALNLKLGARIDQMVSERRQHWALTAWPDVAVGRCFDFSGDPDGTRDGAYLIAGCTLVLMHPGYEGMDAPPRDGAAGRLLAALLADDAVNAQVLDALGRLVAEEPLLHTGRRGAGLFLLTALPAETTFKPPRLTPRVRMPGPQSAIVVGAQGKEHDVDAFGRVKVHFHWDRYDESNEKSTCWIRVSQPWAGKGWGGYFAPRIGQEVVVDFLNGDPDRPLIMGRVYNDDQPIPYPSATQSGFKTRSTPGGGPSNYNEIMFEDKKGAELVNIHAERNMSTSVEVDDSVSVGRDQSETVDRDRTSKVGRNETTVVVEKQENTVGQRQVNTIGGGGQLTQVAGFQENIYHAGQKTSVKGMQGLIVTANQDVAIGGFQKTAIGANMDVGIAGFHTVSVGSDTAFITNGNTKIQSGGDHNDVTNGKHAIMANEVKIVSNSNVTTMAVANIDATSVGSNTTVLGANSSGYIGTNSEANIGIARSTFMGMSMENALAMSISNFAGIQMENVLAVKLANSAGPNLTTEALWVDISPMKILQAGAPSAAAAAAASQAGAIVAAVMGVGAVIRGAFDVAATIKQYVDAAKALEDAAKEAKAQGLTDLSGRLDRMATTARLRAVEGGAAAVNPGALAVVVAGESVNSDVGMAKTVWDTVTGAEEAGPASAGLDGPAKPGVPPMPDLPAMPEMPKPYQPPGGQ</sequence>
<evidence type="ECO:0000256" key="3">
    <source>
        <dbReference type="ARBA" id="ARBA00022525"/>
    </source>
</evidence>
<dbReference type="SUPFAM" id="SSF69279">
    <property type="entry name" value="Phage tail proteins"/>
    <property type="match status" value="2"/>
</dbReference>
<feature type="region of interest" description="Disordered" evidence="4">
    <location>
        <begin position="553"/>
        <end position="576"/>
    </location>
</feature>
<feature type="domain" description="Gp5/Type VI secretion system Vgr protein OB-fold" evidence="5">
    <location>
        <begin position="428"/>
        <end position="498"/>
    </location>
</feature>
<feature type="domain" description="Gp5/Type VI secretion system Vgr C-terminal trimerisation" evidence="6">
    <location>
        <begin position="512"/>
        <end position="607"/>
    </location>
</feature>
<dbReference type="EMBL" id="QQAV01000001">
    <property type="protein sequence ID" value="RDI29491.1"/>
    <property type="molecule type" value="Genomic_DNA"/>
</dbReference>
<dbReference type="Pfam" id="PF05954">
    <property type="entry name" value="Phage_GPD"/>
    <property type="match status" value="1"/>
</dbReference>
<dbReference type="NCBIfam" id="TIGR03361">
    <property type="entry name" value="VI_Rhs_Vgr"/>
    <property type="match status" value="1"/>
</dbReference>
<evidence type="ECO:0000313" key="7">
    <source>
        <dbReference type="EMBL" id="RDI29491.1"/>
    </source>
</evidence>
<dbReference type="PANTHER" id="PTHR32305">
    <property type="match status" value="1"/>
</dbReference>
<name>A0A370FRJ4_9BURK</name>
<dbReference type="SUPFAM" id="SSF69255">
    <property type="entry name" value="gp5 N-terminal domain-like"/>
    <property type="match status" value="1"/>
</dbReference>
<evidence type="ECO:0000313" key="8">
    <source>
        <dbReference type="Proteomes" id="UP000255265"/>
    </source>
</evidence>
<dbReference type="InterPro" id="IPR006533">
    <property type="entry name" value="T6SS_Vgr_RhsGE"/>
</dbReference>
<evidence type="ECO:0000256" key="1">
    <source>
        <dbReference type="ARBA" id="ARBA00004613"/>
    </source>
</evidence>
<feature type="compositionally biased region" description="Basic and acidic residues" evidence="4">
    <location>
        <begin position="564"/>
        <end position="576"/>
    </location>
</feature>
<dbReference type="PANTHER" id="PTHR32305:SF15">
    <property type="entry name" value="PROTEIN RHSA-RELATED"/>
    <property type="match status" value="1"/>
</dbReference>
<dbReference type="Pfam" id="PF22178">
    <property type="entry name" value="Gp5_trimer_C"/>
    <property type="match status" value="1"/>
</dbReference>
<comment type="caution">
    <text evidence="7">The sequence shown here is derived from an EMBL/GenBank/DDBJ whole genome shotgun (WGS) entry which is preliminary data.</text>
</comment>
<reference evidence="7 8" key="1">
    <citation type="submission" date="2018-07" db="EMBL/GenBank/DDBJ databases">
        <title>Genomic Encyclopedia of Type Strains, Phase IV (KMG-IV): sequencing the most valuable type-strain genomes for metagenomic binning, comparative biology and taxonomic classification.</title>
        <authorList>
            <person name="Goeker M."/>
        </authorList>
    </citation>
    <scope>NUCLEOTIDE SEQUENCE [LARGE SCALE GENOMIC DNA]</scope>
    <source>
        <strain evidence="7 8">DSM 21352</strain>
    </source>
</reference>
<dbReference type="Gene3D" id="3.55.50.10">
    <property type="entry name" value="Baseplate protein-like domains"/>
    <property type="match status" value="1"/>
</dbReference>
<comment type="similarity">
    <text evidence="2">Belongs to the VgrG protein family.</text>
</comment>
<feature type="compositionally biased region" description="Pro residues" evidence="4">
    <location>
        <begin position="939"/>
        <end position="963"/>
    </location>
</feature>
<dbReference type="OrthoDB" id="1907165at2"/>
<dbReference type="Proteomes" id="UP000255265">
    <property type="component" value="Unassembled WGS sequence"/>
</dbReference>
<evidence type="ECO:0000259" key="5">
    <source>
        <dbReference type="Pfam" id="PF04717"/>
    </source>
</evidence>
<dbReference type="RefSeq" id="WP_114802055.1">
    <property type="nucleotide sequence ID" value="NZ_QQAV01000001.1"/>
</dbReference>
<protein>
    <submittedName>
        <fullName evidence="7">Type VI secretion system secreted protein VgrG</fullName>
    </submittedName>
</protein>
<feature type="region of interest" description="Disordered" evidence="4">
    <location>
        <begin position="925"/>
        <end position="963"/>
    </location>
</feature>
<dbReference type="Pfam" id="PF04717">
    <property type="entry name" value="Phage_base_V"/>
    <property type="match status" value="1"/>
</dbReference>
<dbReference type="InterPro" id="IPR006531">
    <property type="entry name" value="Gp5/Vgr_OB"/>
</dbReference>
<dbReference type="Gene3D" id="4.10.220.110">
    <property type="match status" value="1"/>
</dbReference>
<proteinExistence type="inferred from homology"/>
<keyword evidence="3" id="KW-0964">Secreted</keyword>
<evidence type="ECO:0000256" key="2">
    <source>
        <dbReference type="ARBA" id="ARBA00005558"/>
    </source>
</evidence>
<dbReference type="Gene3D" id="2.30.110.50">
    <property type="match status" value="1"/>
</dbReference>
<dbReference type="SUPFAM" id="SSF69349">
    <property type="entry name" value="Phage fibre proteins"/>
    <property type="match status" value="1"/>
</dbReference>
<dbReference type="InterPro" id="IPR054030">
    <property type="entry name" value="Gp5_Vgr_C"/>
</dbReference>
<comment type="subcellular location">
    <subcellularLocation>
        <location evidence="1">Secreted</location>
    </subcellularLocation>
</comment>